<gene>
    <name evidence="1" type="ORF">SSQG_06919</name>
</gene>
<dbReference type="RefSeq" id="WP_003994543.1">
    <property type="nucleotide sequence ID" value="NZ_GG657757.1"/>
</dbReference>
<accession>D9XA11</accession>
<dbReference type="Pfam" id="PF05336">
    <property type="entry name" value="rhaM"/>
    <property type="match status" value="1"/>
</dbReference>
<name>D9XA11_STRVT</name>
<dbReference type="InterPro" id="IPR011008">
    <property type="entry name" value="Dimeric_a/b-barrel"/>
</dbReference>
<organism evidence="1 2">
    <name type="scientific">Streptomyces viridochromogenes (strain DSM 40736 / JCM 4977 / BCRC 1201 / Tue 494)</name>
    <dbReference type="NCBI Taxonomy" id="591159"/>
    <lineage>
        <taxon>Bacteria</taxon>
        <taxon>Bacillati</taxon>
        <taxon>Actinomycetota</taxon>
        <taxon>Actinomycetes</taxon>
        <taxon>Kitasatosporales</taxon>
        <taxon>Streptomycetaceae</taxon>
        <taxon>Streptomyces</taxon>
    </lineage>
</organism>
<evidence type="ECO:0000313" key="1">
    <source>
        <dbReference type="EMBL" id="EFL36401.1"/>
    </source>
</evidence>
<dbReference type="STRING" id="591159.SSQG_06919"/>
<dbReference type="Proteomes" id="UP000004184">
    <property type="component" value="Unassembled WGS sequence"/>
</dbReference>
<dbReference type="HOGENOM" id="CLU_100689_3_0_11"/>
<evidence type="ECO:0000313" key="2">
    <source>
        <dbReference type="Proteomes" id="UP000004184"/>
    </source>
</evidence>
<dbReference type="EMBL" id="GG657757">
    <property type="protein sequence ID" value="EFL36401.1"/>
    <property type="molecule type" value="Genomic_DNA"/>
</dbReference>
<dbReference type="OrthoDB" id="3826869at2"/>
<proteinExistence type="predicted"/>
<keyword evidence="2" id="KW-1185">Reference proteome</keyword>
<dbReference type="InterPro" id="IPR008000">
    <property type="entry name" value="Rham/fucose_mutarotase"/>
</dbReference>
<dbReference type="Gene3D" id="3.30.70.100">
    <property type="match status" value="1"/>
</dbReference>
<evidence type="ECO:0008006" key="3">
    <source>
        <dbReference type="Google" id="ProtNLM"/>
    </source>
</evidence>
<sequence length="117" mass="12933">MRVALHTKVRADRVAAYEAAHRAVPEELTDAIRAAGATSWTIWRWGPLLERSRELGGGADLFHVLERENYARLLAALEELPVNVAWQARRAELLEVVHDSSGEGADAGLPVVWELPS</sequence>
<dbReference type="SUPFAM" id="SSF54909">
    <property type="entry name" value="Dimeric alpha+beta barrel"/>
    <property type="match status" value="1"/>
</dbReference>
<dbReference type="GO" id="GO:0016857">
    <property type="term" value="F:racemase and epimerase activity, acting on carbohydrates and derivatives"/>
    <property type="evidence" value="ECO:0007669"/>
    <property type="project" value="InterPro"/>
</dbReference>
<reference evidence="2" key="1">
    <citation type="submission" date="2009-02" db="EMBL/GenBank/DDBJ databases">
        <title>Annotation of Streptomyces viridochromogenes strain DSM 40736.</title>
        <authorList>
            <consortium name="The Broad Institute Genome Sequencing Platform"/>
            <consortium name="Broad Institute Microbial Sequencing Center"/>
            <person name="Fischbach M."/>
            <person name="Godfrey P."/>
            <person name="Ward D."/>
            <person name="Young S."/>
            <person name="Zeng Q."/>
            <person name="Koehrsen M."/>
            <person name="Alvarado L."/>
            <person name="Berlin A.M."/>
            <person name="Bochicchio J."/>
            <person name="Borenstein D."/>
            <person name="Chapman S.B."/>
            <person name="Chen Z."/>
            <person name="Engels R."/>
            <person name="Freedman E."/>
            <person name="Gellesch M."/>
            <person name="Goldberg J."/>
            <person name="Griggs A."/>
            <person name="Gujja S."/>
            <person name="Heilman E.R."/>
            <person name="Heiman D.I."/>
            <person name="Hepburn T.A."/>
            <person name="Howarth C."/>
            <person name="Jen D."/>
            <person name="Larson L."/>
            <person name="Lewis B."/>
            <person name="Mehta T."/>
            <person name="Park D."/>
            <person name="Pearson M."/>
            <person name="Richards J."/>
            <person name="Roberts A."/>
            <person name="Saif S."/>
            <person name="Shea T.D."/>
            <person name="Shenoy N."/>
            <person name="Sisk P."/>
            <person name="Stolte C."/>
            <person name="Sykes S.N."/>
            <person name="Thomson T."/>
            <person name="Walk T."/>
            <person name="White J."/>
            <person name="Yandava C."/>
            <person name="Straight P."/>
            <person name="Clardy J."/>
            <person name="Hung D."/>
            <person name="Kolter R."/>
            <person name="Mekalanos J."/>
            <person name="Walker S."/>
            <person name="Walsh C.T."/>
            <person name="Wieland-Brown L.C."/>
            <person name="Haas B."/>
            <person name="Nusbaum C."/>
            <person name="Birren B."/>
        </authorList>
    </citation>
    <scope>NUCLEOTIDE SEQUENCE [LARGE SCALE GENOMIC DNA]</scope>
    <source>
        <strain evidence="2">DSM 40736 / JCM 4977 / BCRC 1201 / Tue 494</strain>
    </source>
</reference>
<dbReference type="AlphaFoldDB" id="D9XA11"/>
<protein>
    <recommendedName>
        <fullName evidence="3">L-rhamnose mutarotase</fullName>
    </recommendedName>
</protein>
<dbReference type="eggNOG" id="COG3254">
    <property type="taxonomic scope" value="Bacteria"/>
</dbReference>